<name>A0A9W4WUC4_9GLOM</name>
<keyword evidence="2" id="KW-1185">Reference proteome</keyword>
<gene>
    <name evidence="1" type="ORF">FWILDA_LOCUS9125</name>
</gene>
<dbReference type="Proteomes" id="UP001153678">
    <property type="component" value="Unassembled WGS sequence"/>
</dbReference>
<accession>A0A9W4WUC4</accession>
<dbReference type="AlphaFoldDB" id="A0A9W4WUC4"/>
<evidence type="ECO:0000313" key="2">
    <source>
        <dbReference type="Proteomes" id="UP001153678"/>
    </source>
</evidence>
<proteinExistence type="predicted"/>
<evidence type="ECO:0000313" key="1">
    <source>
        <dbReference type="EMBL" id="CAI2179509.1"/>
    </source>
</evidence>
<sequence length="51" mass="6016">MNGNQLEEYAQEYSVNYTLFPETLNTEVFWDIPEEMQWNDEACLAAVKLLN</sequence>
<reference evidence="1" key="1">
    <citation type="submission" date="2022-08" db="EMBL/GenBank/DDBJ databases">
        <authorList>
            <person name="Kallberg Y."/>
            <person name="Tangrot J."/>
            <person name="Rosling A."/>
        </authorList>
    </citation>
    <scope>NUCLEOTIDE SEQUENCE</scope>
    <source>
        <strain evidence="1">Wild A</strain>
    </source>
</reference>
<organism evidence="1 2">
    <name type="scientific">Funneliformis geosporum</name>
    <dbReference type="NCBI Taxonomy" id="1117311"/>
    <lineage>
        <taxon>Eukaryota</taxon>
        <taxon>Fungi</taxon>
        <taxon>Fungi incertae sedis</taxon>
        <taxon>Mucoromycota</taxon>
        <taxon>Glomeromycotina</taxon>
        <taxon>Glomeromycetes</taxon>
        <taxon>Glomerales</taxon>
        <taxon>Glomeraceae</taxon>
        <taxon>Funneliformis</taxon>
    </lineage>
</organism>
<comment type="caution">
    <text evidence="1">The sequence shown here is derived from an EMBL/GenBank/DDBJ whole genome shotgun (WGS) entry which is preliminary data.</text>
</comment>
<protein>
    <submittedName>
        <fullName evidence="1">3355_t:CDS:1</fullName>
    </submittedName>
</protein>
<dbReference type="EMBL" id="CAMKVN010002086">
    <property type="protein sequence ID" value="CAI2179509.1"/>
    <property type="molecule type" value="Genomic_DNA"/>
</dbReference>